<keyword evidence="2" id="KW-1133">Transmembrane helix</keyword>
<gene>
    <name evidence="3" type="ORF">MMIC_P0831</name>
</gene>
<dbReference type="RefSeq" id="WP_072659202.1">
    <property type="nucleotide sequence ID" value="NZ_BDFD01000005.1"/>
</dbReference>
<proteinExistence type="predicted"/>
<dbReference type="Proteomes" id="UP000231632">
    <property type="component" value="Unassembled WGS sequence"/>
</dbReference>
<evidence type="ECO:0000313" key="4">
    <source>
        <dbReference type="Proteomes" id="UP000231632"/>
    </source>
</evidence>
<evidence type="ECO:0000313" key="3">
    <source>
        <dbReference type="EMBL" id="GAV19873.1"/>
    </source>
</evidence>
<protein>
    <recommendedName>
        <fullName evidence="5">Zinc finger/thioredoxin putative domain-containing protein</fullName>
    </recommendedName>
</protein>
<sequence>MEYIQCPHCEKKYAANDTIKASVGKKIRCKQCKEPFEIIVQQRPRKNTAANKPEKNQAAEQNKAVEETVQSEGVKKPSKASEPAKEKRSNKKNKKNKKSATGKKRLNTQLIITSVLVITLIITAIVGFLFFNNPELFQASESKQNSKTIQPLIPDFDPFAKGIGPAAPESKKEESAPSEEEKLKDEGLLAPEAEQPKTDPAPGIPEPDSSEQQTVRENIPPESEGPKNPTQACKDAASIRWISIYKLSHEKLNSETYMKLFGQGAGQTAEVRKLCKDNSLVTRLTSAAREEKIPEWIRKEIETRRDIEEARKKHLEESRQH</sequence>
<name>A0A1L8CLU4_9PROT</name>
<organism evidence="3 4">
    <name type="scientific">Mariprofundus micogutta</name>
    <dbReference type="NCBI Taxonomy" id="1921010"/>
    <lineage>
        <taxon>Bacteria</taxon>
        <taxon>Pseudomonadati</taxon>
        <taxon>Pseudomonadota</taxon>
        <taxon>Candidatius Mariprofundia</taxon>
        <taxon>Mariprofundales</taxon>
        <taxon>Mariprofundaceae</taxon>
        <taxon>Mariprofundus</taxon>
    </lineage>
</organism>
<evidence type="ECO:0008006" key="5">
    <source>
        <dbReference type="Google" id="ProtNLM"/>
    </source>
</evidence>
<evidence type="ECO:0000256" key="1">
    <source>
        <dbReference type="SAM" id="MobiDB-lite"/>
    </source>
</evidence>
<feature type="region of interest" description="Disordered" evidence="1">
    <location>
        <begin position="149"/>
        <end position="233"/>
    </location>
</feature>
<dbReference type="EMBL" id="BDFD01000005">
    <property type="protein sequence ID" value="GAV19873.1"/>
    <property type="molecule type" value="Genomic_DNA"/>
</dbReference>
<dbReference type="OrthoDB" id="7159357at2"/>
<feature type="region of interest" description="Disordered" evidence="1">
    <location>
        <begin position="42"/>
        <end position="101"/>
    </location>
</feature>
<evidence type="ECO:0000256" key="2">
    <source>
        <dbReference type="SAM" id="Phobius"/>
    </source>
</evidence>
<feature type="compositionally biased region" description="Basic and acidic residues" evidence="1">
    <location>
        <begin position="169"/>
        <end position="187"/>
    </location>
</feature>
<feature type="transmembrane region" description="Helical" evidence="2">
    <location>
        <begin position="110"/>
        <end position="131"/>
    </location>
</feature>
<keyword evidence="2" id="KW-0812">Transmembrane</keyword>
<reference evidence="3 4" key="1">
    <citation type="journal article" date="2017" name="Arch. Microbiol.">
        <title>Mariprofundus micogutta sp. nov., a novel iron-oxidizing zetaproteobacterium isolated from a deep-sea hydrothermal field at the Bayonnaise knoll of the Izu-Ogasawara arc, and a description of Mariprofundales ord. nov. and Zetaproteobacteria classis nov.</title>
        <authorList>
            <person name="Makita H."/>
            <person name="Tanaka E."/>
            <person name="Mitsunobu S."/>
            <person name="Miyazaki M."/>
            <person name="Nunoura T."/>
            <person name="Uematsu K."/>
            <person name="Takaki Y."/>
            <person name="Nishi S."/>
            <person name="Shimamura S."/>
            <person name="Takai K."/>
        </authorList>
    </citation>
    <scope>NUCLEOTIDE SEQUENCE [LARGE SCALE GENOMIC DNA]</scope>
    <source>
        <strain evidence="3 4">ET2</strain>
    </source>
</reference>
<feature type="compositionally biased region" description="Basic residues" evidence="1">
    <location>
        <begin position="88"/>
        <end position="101"/>
    </location>
</feature>
<keyword evidence="4" id="KW-1185">Reference proteome</keyword>
<comment type="caution">
    <text evidence="3">The sequence shown here is derived from an EMBL/GenBank/DDBJ whole genome shotgun (WGS) entry which is preliminary data.</text>
</comment>
<dbReference type="AlphaFoldDB" id="A0A1L8CLU4"/>
<accession>A0A1L8CLU4</accession>
<keyword evidence="2" id="KW-0472">Membrane</keyword>